<dbReference type="GO" id="GO:0005615">
    <property type="term" value="C:extracellular space"/>
    <property type="evidence" value="ECO:0007669"/>
    <property type="project" value="UniProtKB-KW"/>
</dbReference>
<evidence type="ECO:0000256" key="1">
    <source>
        <dbReference type="ARBA" id="ARBA00004370"/>
    </source>
</evidence>
<evidence type="ECO:0000256" key="3">
    <source>
        <dbReference type="ARBA" id="ARBA00022514"/>
    </source>
</evidence>
<comment type="caution">
    <text evidence="7">The sequence shown here is derived from an EMBL/GenBank/DDBJ whole genome shotgun (WGS) entry which is preliminary data.</text>
</comment>
<dbReference type="Pfam" id="PF00229">
    <property type="entry name" value="TNF"/>
    <property type="match status" value="1"/>
</dbReference>
<dbReference type="PANTHER" id="PTHR11471">
    <property type="entry name" value="TUMOR NECROSIS FACTOR FAMILY MEMBER"/>
    <property type="match status" value="1"/>
</dbReference>
<dbReference type="PROSITE" id="PS50049">
    <property type="entry name" value="THD_2"/>
    <property type="match status" value="1"/>
</dbReference>
<accession>A0ABD1KMA3</accession>
<dbReference type="AlphaFoldDB" id="A0ABD1KMA3"/>
<name>A0ABD1KMA3_9TELE</name>
<comment type="subcellular location">
    <subcellularLocation>
        <location evidence="1">Membrane</location>
    </subcellularLocation>
</comment>
<evidence type="ECO:0000313" key="7">
    <source>
        <dbReference type="EMBL" id="KAL2100096.1"/>
    </source>
</evidence>
<proteinExistence type="inferred from homology"/>
<organism evidence="7 8">
    <name type="scientific">Coilia grayii</name>
    <name type="common">Gray's grenadier anchovy</name>
    <dbReference type="NCBI Taxonomy" id="363190"/>
    <lineage>
        <taxon>Eukaryota</taxon>
        <taxon>Metazoa</taxon>
        <taxon>Chordata</taxon>
        <taxon>Craniata</taxon>
        <taxon>Vertebrata</taxon>
        <taxon>Euteleostomi</taxon>
        <taxon>Actinopterygii</taxon>
        <taxon>Neopterygii</taxon>
        <taxon>Teleostei</taxon>
        <taxon>Clupei</taxon>
        <taxon>Clupeiformes</taxon>
        <taxon>Clupeoidei</taxon>
        <taxon>Engraulidae</taxon>
        <taxon>Coilinae</taxon>
        <taxon>Coilia</taxon>
    </lineage>
</organism>
<dbReference type="Proteomes" id="UP001591681">
    <property type="component" value="Unassembled WGS sequence"/>
</dbReference>
<evidence type="ECO:0000313" key="8">
    <source>
        <dbReference type="Proteomes" id="UP001591681"/>
    </source>
</evidence>
<keyword evidence="5" id="KW-1133">Transmembrane helix</keyword>
<feature type="domain" description="THD" evidence="6">
    <location>
        <begin position="83"/>
        <end position="234"/>
    </location>
</feature>
<dbReference type="PANTHER" id="PTHR11471:SF13">
    <property type="entry name" value="TNF FAMILY PROFILE DOMAIN-CONTAINING PROTEIN"/>
    <property type="match status" value="1"/>
</dbReference>
<evidence type="ECO:0000259" key="6">
    <source>
        <dbReference type="PROSITE" id="PS50049"/>
    </source>
</evidence>
<dbReference type="GO" id="GO:0005125">
    <property type="term" value="F:cytokine activity"/>
    <property type="evidence" value="ECO:0007669"/>
    <property type="project" value="UniProtKB-KW"/>
</dbReference>
<dbReference type="Gene3D" id="2.60.120.40">
    <property type="match status" value="1"/>
</dbReference>
<gene>
    <name evidence="7" type="ORF">ACEWY4_004490</name>
</gene>
<dbReference type="InterPro" id="IPR008983">
    <property type="entry name" value="Tumour_necrosis_fac-like_dom"/>
</dbReference>
<evidence type="ECO:0000256" key="4">
    <source>
        <dbReference type="ARBA" id="ARBA00023136"/>
    </source>
</evidence>
<keyword evidence="8" id="KW-1185">Reference proteome</keyword>
<keyword evidence="5" id="KW-0812">Transmembrane</keyword>
<dbReference type="SUPFAM" id="SSF49842">
    <property type="entry name" value="TNF-like"/>
    <property type="match status" value="1"/>
</dbReference>
<comment type="similarity">
    <text evidence="2">Belongs to the tumor necrosis factor family.</text>
</comment>
<keyword evidence="4 5" id="KW-0472">Membrane</keyword>
<feature type="transmembrane region" description="Helical" evidence="5">
    <location>
        <begin position="47"/>
        <end position="65"/>
    </location>
</feature>
<dbReference type="EMBL" id="JBHFQA010000004">
    <property type="protein sequence ID" value="KAL2100096.1"/>
    <property type="molecule type" value="Genomic_DNA"/>
</dbReference>
<protein>
    <recommendedName>
        <fullName evidence="6">THD domain-containing protein</fullName>
    </recommendedName>
</protein>
<reference evidence="7 8" key="1">
    <citation type="submission" date="2024-09" db="EMBL/GenBank/DDBJ databases">
        <title>A chromosome-level genome assembly of Gray's grenadier anchovy, Coilia grayii.</title>
        <authorList>
            <person name="Fu Z."/>
        </authorList>
    </citation>
    <scope>NUCLEOTIDE SEQUENCE [LARGE SCALE GENOMIC DNA]</scope>
    <source>
        <strain evidence="7">G4</strain>
        <tissue evidence="7">Muscle</tissue>
    </source>
</reference>
<dbReference type="InterPro" id="IPR006052">
    <property type="entry name" value="TNF_dom"/>
</dbReference>
<evidence type="ECO:0000256" key="5">
    <source>
        <dbReference type="SAM" id="Phobius"/>
    </source>
</evidence>
<dbReference type="GO" id="GO:0016020">
    <property type="term" value="C:membrane"/>
    <property type="evidence" value="ECO:0007669"/>
    <property type="project" value="UniProtKB-SubCell"/>
</dbReference>
<evidence type="ECO:0000256" key="2">
    <source>
        <dbReference type="ARBA" id="ARBA00008670"/>
    </source>
</evidence>
<keyword evidence="3" id="KW-0202">Cytokine</keyword>
<sequence>MGHKMLPDASASAVSTDSVTDLMHEEMVITLLRHCQSMKRQETHLRLATGFVVLMGFVVIFFLHYQKHSSATSEPKAKLLMEPLAQAQRNPKTTFHLTPAMKNALQDTNLMRWQDKSNSNISSIRIQTSGFYYMYLAMAYRIPDNFCKSKGSSGGSTEFLVAEVLLSRPGYREDQPVVMSKETLNCSYPNYRTVYMGHLIQLRESDELKVVVKTNPNLIDWYTKNGIYFGAFLARE</sequence>